<feature type="chain" id="PRO_5041982546" evidence="1">
    <location>
        <begin position="23"/>
        <end position="225"/>
    </location>
</feature>
<comment type="caution">
    <text evidence="2">The sequence shown here is derived from an EMBL/GenBank/DDBJ whole genome shotgun (WGS) entry which is preliminary data.</text>
</comment>
<name>A0AAD7SKL2_9TELE</name>
<dbReference type="AlphaFoldDB" id="A0AAD7SKL2"/>
<gene>
    <name evidence="2" type="ORF">AAFF_G00341330</name>
</gene>
<dbReference type="Proteomes" id="UP001221898">
    <property type="component" value="Unassembled WGS sequence"/>
</dbReference>
<protein>
    <submittedName>
        <fullName evidence="2">Uncharacterized protein</fullName>
    </submittedName>
</protein>
<sequence length="225" mass="24109">MFSFVDIRLALLLSATVLLARGQGEDDRTAGSCTLDGQLYNDKDKFPSANAARSAPTVTVPRSPLQWDPRVTVVLKATGEPLDSPEMMASLASPAFPDPPAPPDPLALAETFLLKCLMVMMRNPVVECPSLAPWAQWVPVVPLDPLVLADPKDSLAPLVSLVRLVLLVPWVLVVQLAPLARTEKMVSLANLVAPVSVVHLAPRAPVDSPEPLDFLASRDTEDSAV</sequence>
<accession>A0AAD7SKL2</accession>
<organism evidence="2 3">
    <name type="scientific">Aldrovandia affinis</name>
    <dbReference type="NCBI Taxonomy" id="143900"/>
    <lineage>
        <taxon>Eukaryota</taxon>
        <taxon>Metazoa</taxon>
        <taxon>Chordata</taxon>
        <taxon>Craniata</taxon>
        <taxon>Vertebrata</taxon>
        <taxon>Euteleostomi</taxon>
        <taxon>Actinopterygii</taxon>
        <taxon>Neopterygii</taxon>
        <taxon>Teleostei</taxon>
        <taxon>Notacanthiformes</taxon>
        <taxon>Halosauridae</taxon>
        <taxon>Aldrovandia</taxon>
    </lineage>
</organism>
<reference evidence="2" key="1">
    <citation type="journal article" date="2023" name="Science">
        <title>Genome structures resolve the early diversification of teleost fishes.</title>
        <authorList>
            <person name="Parey E."/>
            <person name="Louis A."/>
            <person name="Montfort J."/>
            <person name="Bouchez O."/>
            <person name="Roques C."/>
            <person name="Iampietro C."/>
            <person name="Lluch J."/>
            <person name="Castinel A."/>
            <person name="Donnadieu C."/>
            <person name="Desvignes T."/>
            <person name="Floi Bucao C."/>
            <person name="Jouanno E."/>
            <person name="Wen M."/>
            <person name="Mejri S."/>
            <person name="Dirks R."/>
            <person name="Jansen H."/>
            <person name="Henkel C."/>
            <person name="Chen W.J."/>
            <person name="Zahm M."/>
            <person name="Cabau C."/>
            <person name="Klopp C."/>
            <person name="Thompson A.W."/>
            <person name="Robinson-Rechavi M."/>
            <person name="Braasch I."/>
            <person name="Lecointre G."/>
            <person name="Bobe J."/>
            <person name="Postlethwait J.H."/>
            <person name="Berthelot C."/>
            <person name="Roest Crollius H."/>
            <person name="Guiguen Y."/>
        </authorList>
    </citation>
    <scope>NUCLEOTIDE SEQUENCE</scope>
    <source>
        <strain evidence="2">NC1722</strain>
    </source>
</reference>
<dbReference type="EMBL" id="JAINUG010000054">
    <property type="protein sequence ID" value="KAJ8404360.1"/>
    <property type="molecule type" value="Genomic_DNA"/>
</dbReference>
<keyword evidence="3" id="KW-1185">Reference proteome</keyword>
<proteinExistence type="predicted"/>
<feature type="signal peptide" evidence="1">
    <location>
        <begin position="1"/>
        <end position="22"/>
    </location>
</feature>
<evidence type="ECO:0000256" key="1">
    <source>
        <dbReference type="SAM" id="SignalP"/>
    </source>
</evidence>
<evidence type="ECO:0000313" key="2">
    <source>
        <dbReference type="EMBL" id="KAJ8404360.1"/>
    </source>
</evidence>
<keyword evidence="1" id="KW-0732">Signal</keyword>
<evidence type="ECO:0000313" key="3">
    <source>
        <dbReference type="Proteomes" id="UP001221898"/>
    </source>
</evidence>